<feature type="active site" description="Proton donor/acceptor" evidence="5">
    <location>
        <position position="136"/>
    </location>
</feature>
<dbReference type="PANTHER" id="PTHR12128">
    <property type="entry name" value="DIHYDRODIPICOLINATE SYNTHASE"/>
    <property type="match status" value="1"/>
</dbReference>
<proteinExistence type="inferred from homology"/>
<comment type="caution">
    <text evidence="7">The sequence shown here is derived from an EMBL/GenBank/DDBJ whole genome shotgun (WGS) entry which is preliminary data.</text>
</comment>
<sequence>MMLDLSGANTLLVTPFHADGSFDTRSLQRLIDHVIAGGAKGIILLGSTGEFFGLSHDERLQVMRIGLEHISGRVPVTVGVGSDGTAETVQLAAVAQEAKADCLMVVPPIYFDSSAAAQLAHYSAIAGSTDLDVMLYDGSNGIRLSPDVLRQANEQSPNIRYAKIATADPGLFAAYRSATQAVTTIVGEDMMLFQGLRGGGRGSATAIGNILPREIAALHSAFDSGRIEDALELAVRISPVTMFLSVPKGGFIAKFKHILTLQGIIESDYVRPPLRALTRGERAEIAHDVCPLLTR</sequence>
<dbReference type="GO" id="GO:0016829">
    <property type="term" value="F:lyase activity"/>
    <property type="evidence" value="ECO:0007669"/>
    <property type="project" value="UniProtKB-KW"/>
</dbReference>
<gene>
    <name evidence="7" type="ORF">C5C04_08395</name>
    <name evidence="8" type="ORF">C5C40_10000</name>
</gene>
<dbReference type="GeneID" id="49821313"/>
<dbReference type="SUPFAM" id="SSF51569">
    <property type="entry name" value="Aldolase"/>
    <property type="match status" value="1"/>
</dbReference>
<dbReference type="RefSeq" id="WP_097167100.1">
    <property type="nucleotide sequence ID" value="NZ_CP028129.1"/>
</dbReference>
<accession>A0ABD6W8L2</accession>
<evidence type="ECO:0000256" key="1">
    <source>
        <dbReference type="ARBA" id="ARBA00007592"/>
    </source>
</evidence>
<comment type="similarity">
    <text evidence="1 4">Belongs to the DapA family.</text>
</comment>
<dbReference type="PRINTS" id="PR00146">
    <property type="entry name" value="DHPICSNTHASE"/>
</dbReference>
<reference evidence="9 10" key="1">
    <citation type="submission" date="2018-02" db="EMBL/GenBank/DDBJ databases">
        <title>Bacteriophage NCPPB3778 and a type I-E CRISPR drive the evolution of the US Biological Select Agent, Rathayibacter toxicus.</title>
        <authorList>
            <person name="Davis E.W.II."/>
            <person name="Tabima J.F."/>
            <person name="Weisberg A.J."/>
            <person name="Lopes L.D."/>
            <person name="Wiseman M.S."/>
            <person name="Wiseman M.S."/>
            <person name="Pupko T."/>
            <person name="Belcher M.S."/>
            <person name="Sechler A.J."/>
            <person name="Tancos M.A."/>
            <person name="Schroeder B.K."/>
            <person name="Murray T.D."/>
            <person name="Luster D.G."/>
            <person name="Schneider W.L."/>
            <person name="Rogers E."/>
            <person name="Andreote F.D."/>
            <person name="Grunwald N.J."/>
            <person name="Putnam M.L."/>
            <person name="Chang J.H."/>
        </authorList>
    </citation>
    <scope>NUCLEOTIDE SEQUENCE [LARGE SCALE GENOMIC DNA]</scope>
    <source>
        <strain evidence="8 10">AY1D6</strain>
        <strain evidence="7 9">AY1I9</strain>
    </source>
</reference>
<dbReference type="CDD" id="cd00408">
    <property type="entry name" value="DHDPS-like"/>
    <property type="match status" value="1"/>
</dbReference>
<feature type="active site" description="Schiff-base intermediate with substrate" evidence="5">
    <location>
        <position position="163"/>
    </location>
</feature>
<dbReference type="KEGG" id="rry:C1O28_12570"/>
<evidence type="ECO:0000313" key="7">
    <source>
        <dbReference type="EMBL" id="PPF13976.1"/>
    </source>
</evidence>
<keyword evidence="3" id="KW-0704">Schiff base</keyword>
<keyword evidence="2 4" id="KW-0456">Lyase</keyword>
<evidence type="ECO:0000313" key="8">
    <source>
        <dbReference type="EMBL" id="PPH75965.1"/>
    </source>
</evidence>
<dbReference type="EMBL" id="PSUL01000016">
    <property type="protein sequence ID" value="PPF13976.1"/>
    <property type="molecule type" value="Genomic_DNA"/>
</dbReference>
<dbReference type="InterPro" id="IPR013785">
    <property type="entry name" value="Aldolase_TIM"/>
</dbReference>
<feature type="binding site" evidence="6">
    <location>
        <position position="48"/>
    </location>
    <ligand>
        <name>pyruvate</name>
        <dbReference type="ChEBI" id="CHEBI:15361"/>
    </ligand>
</feature>
<evidence type="ECO:0000313" key="9">
    <source>
        <dbReference type="Proteomes" id="UP000237881"/>
    </source>
</evidence>
<organism evidence="7 9">
    <name type="scientific">Rathayibacter rathayi</name>
    <name type="common">Corynebacterium rathayi</name>
    <dbReference type="NCBI Taxonomy" id="33887"/>
    <lineage>
        <taxon>Bacteria</taxon>
        <taxon>Bacillati</taxon>
        <taxon>Actinomycetota</taxon>
        <taxon>Actinomycetes</taxon>
        <taxon>Micrococcales</taxon>
        <taxon>Microbacteriaceae</taxon>
        <taxon>Rathayibacter</taxon>
    </lineage>
</organism>
<dbReference type="Proteomes" id="UP000237881">
    <property type="component" value="Unassembled WGS sequence"/>
</dbReference>
<evidence type="ECO:0000256" key="6">
    <source>
        <dbReference type="PIRSR" id="PIRSR001365-2"/>
    </source>
</evidence>
<dbReference type="EMBL" id="PSVT01000020">
    <property type="protein sequence ID" value="PPH75965.1"/>
    <property type="molecule type" value="Genomic_DNA"/>
</dbReference>
<keyword evidence="10" id="KW-1185">Reference proteome</keyword>
<dbReference type="SMART" id="SM01130">
    <property type="entry name" value="DHDPS"/>
    <property type="match status" value="1"/>
</dbReference>
<dbReference type="Gene3D" id="3.20.20.70">
    <property type="entry name" value="Aldolase class I"/>
    <property type="match status" value="1"/>
</dbReference>
<protein>
    <submittedName>
        <fullName evidence="7">Dihydrodipicolinate synthase family protein</fullName>
    </submittedName>
</protein>
<dbReference type="InterPro" id="IPR020624">
    <property type="entry name" value="Schiff_base-form_aldolases_CS"/>
</dbReference>
<dbReference type="PANTHER" id="PTHR12128:SF66">
    <property type="entry name" value="4-HYDROXY-2-OXOGLUTARATE ALDOLASE, MITOCHONDRIAL"/>
    <property type="match status" value="1"/>
</dbReference>
<evidence type="ECO:0000256" key="4">
    <source>
        <dbReference type="PIRNR" id="PIRNR001365"/>
    </source>
</evidence>
<dbReference type="PIRSF" id="PIRSF001365">
    <property type="entry name" value="DHDPS"/>
    <property type="match status" value="1"/>
</dbReference>
<dbReference type="AlphaFoldDB" id="A0ABD6W8L2"/>
<evidence type="ECO:0000256" key="5">
    <source>
        <dbReference type="PIRSR" id="PIRSR001365-1"/>
    </source>
</evidence>
<dbReference type="InterPro" id="IPR002220">
    <property type="entry name" value="DapA-like"/>
</dbReference>
<dbReference type="Proteomes" id="UP000239698">
    <property type="component" value="Unassembled WGS sequence"/>
</dbReference>
<name>A0ABD6W8L2_RATRA</name>
<dbReference type="PROSITE" id="PS00665">
    <property type="entry name" value="DHDPS_1"/>
    <property type="match status" value="1"/>
</dbReference>
<evidence type="ECO:0000256" key="2">
    <source>
        <dbReference type="ARBA" id="ARBA00023239"/>
    </source>
</evidence>
<evidence type="ECO:0000313" key="10">
    <source>
        <dbReference type="Proteomes" id="UP000239698"/>
    </source>
</evidence>
<evidence type="ECO:0000256" key="3">
    <source>
        <dbReference type="ARBA" id="ARBA00023270"/>
    </source>
</evidence>
<dbReference type="Pfam" id="PF00701">
    <property type="entry name" value="DHDPS"/>
    <property type="match status" value="1"/>
</dbReference>